<name>A0A7C8IZS7_ORBOL</name>
<dbReference type="EMBL" id="WIQW01000096">
    <property type="protein sequence ID" value="KAF3084702.1"/>
    <property type="molecule type" value="Genomic_DNA"/>
</dbReference>
<reference evidence="2 3" key="1">
    <citation type="submission" date="2019-06" db="EMBL/GenBank/DDBJ databases">
        <authorList>
            <person name="Palmer J.M."/>
        </authorList>
    </citation>
    <scope>NUCLEOTIDE SEQUENCE [LARGE SCALE GENOMIC DNA]</scope>
    <source>
        <strain evidence="2 3">TWF102</strain>
    </source>
</reference>
<accession>A0A7C8IZS7</accession>
<comment type="caution">
    <text evidence="2">The sequence shown here is derived from an EMBL/GenBank/DDBJ whole genome shotgun (WGS) entry which is preliminary data.</text>
</comment>
<dbReference type="AlphaFoldDB" id="A0A7C8IZS7"/>
<dbReference type="Proteomes" id="UP000475325">
    <property type="component" value="Unassembled WGS sequence"/>
</dbReference>
<feature type="compositionally biased region" description="Basic and acidic residues" evidence="1">
    <location>
        <begin position="137"/>
        <end position="154"/>
    </location>
</feature>
<evidence type="ECO:0000256" key="1">
    <source>
        <dbReference type="SAM" id="MobiDB-lite"/>
    </source>
</evidence>
<evidence type="ECO:0000313" key="2">
    <source>
        <dbReference type="EMBL" id="KAF3084702.1"/>
    </source>
</evidence>
<organism evidence="2 3">
    <name type="scientific">Orbilia oligospora</name>
    <name type="common">Nematode-trapping fungus</name>
    <name type="synonym">Arthrobotrys oligospora</name>
    <dbReference type="NCBI Taxonomy" id="2813651"/>
    <lineage>
        <taxon>Eukaryota</taxon>
        <taxon>Fungi</taxon>
        <taxon>Dikarya</taxon>
        <taxon>Ascomycota</taxon>
        <taxon>Pezizomycotina</taxon>
        <taxon>Orbiliomycetes</taxon>
        <taxon>Orbiliales</taxon>
        <taxon>Orbiliaceae</taxon>
        <taxon>Orbilia</taxon>
    </lineage>
</organism>
<feature type="region of interest" description="Disordered" evidence="1">
    <location>
        <begin position="135"/>
        <end position="154"/>
    </location>
</feature>
<proteinExistence type="predicted"/>
<evidence type="ECO:0000313" key="3">
    <source>
        <dbReference type="Proteomes" id="UP000475325"/>
    </source>
</evidence>
<gene>
    <name evidence="2" type="ORF">TWF102_011859</name>
</gene>
<protein>
    <submittedName>
        <fullName evidence="2">Uncharacterized protein</fullName>
    </submittedName>
</protein>
<sequence>MQAFKEKEGTLPCAKAQLLRKILAMQVLELLSFRPPSRVYSVYAIGTLLSRDHTVDVADSIGTCEGFFFFLSFDLLAPSRRVSRRDNHTPIHMHCIYEMRTLQEGIAYTYWYTYMYKLKDKGKIRRQLPVPLFPQEFSKDPKDPPRFRDGVCAD</sequence>